<proteinExistence type="predicted"/>
<organism evidence="1 2">
    <name type="scientific">Meganyctiphanes norvegica</name>
    <name type="common">Northern krill</name>
    <name type="synonym">Thysanopoda norvegica</name>
    <dbReference type="NCBI Taxonomy" id="48144"/>
    <lineage>
        <taxon>Eukaryota</taxon>
        <taxon>Metazoa</taxon>
        <taxon>Ecdysozoa</taxon>
        <taxon>Arthropoda</taxon>
        <taxon>Crustacea</taxon>
        <taxon>Multicrustacea</taxon>
        <taxon>Malacostraca</taxon>
        <taxon>Eumalacostraca</taxon>
        <taxon>Eucarida</taxon>
        <taxon>Euphausiacea</taxon>
        <taxon>Euphausiidae</taxon>
        <taxon>Meganyctiphanes</taxon>
    </lineage>
</organism>
<protein>
    <submittedName>
        <fullName evidence="1">Uncharacterized protein</fullName>
    </submittedName>
</protein>
<dbReference type="EMBL" id="CAXKWB010034944">
    <property type="protein sequence ID" value="CAL4145537.1"/>
    <property type="molecule type" value="Genomic_DNA"/>
</dbReference>
<evidence type="ECO:0000313" key="1">
    <source>
        <dbReference type="EMBL" id="CAL4145537.1"/>
    </source>
</evidence>
<dbReference type="AlphaFoldDB" id="A0AAV2RX90"/>
<sequence>MPVLLLTSGVLACSLSCLRQSALQLKTTHHWPVLLLQTNITSPSRSQLPSAQTEWRVQSEIKPRTSTRPTPSYHLGKSAIEHDEEILKEECRAYGLDTLEYIYLKQNIINL</sequence>
<name>A0AAV2RX90_MEGNR</name>
<keyword evidence="2" id="KW-1185">Reference proteome</keyword>
<accession>A0AAV2RX90</accession>
<comment type="caution">
    <text evidence="1">The sequence shown here is derived from an EMBL/GenBank/DDBJ whole genome shotgun (WGS) entry which is preliminary data.</text>
</comment>
<dbReference type="Proteomes" id="UP001497623">
    <property type="component" value="Unassembled WGS sequence"/>
</dbReference>
<gene>
    <name evidence="1" type="ORF">MNOR_LOCUS29737</name>
</gene>
<evidence type="ECO:0000313" key="2">
    <source>
        <dbReference type="Proteomes" id="UP001497623"/>
    </source>
</evidence>
<reference evidence="1 2" key="1">
    <citation type="submission" date="2024-05" db="EMBL/GenBank/DDBJ databases">
        <authorList>
            <person name="Wallberg A."/>
        </authorList>
    </citation>
    <scope>NUCLEOTIDE SEQUENCE [LARGE SCALE GENOMIC DNA]</scope>
</reference>